<dbReference type="EMBL" id="CP009354">
    <property type="protein sequence ID" value="AIW14500.1"/>
    <property type="molecule type" value="Genomic_DNA"/>
</dbReference>
<dbReference type="Proteomes" id="UP000030071">
    <property type="component" value="Chromosome 1"/>
</dbReference>
<feature type="region of interest" description="Disordered" evidence="1">
    <location>
        <begin position="56"/>
        <end position="76"/>
    </location>
</feature>
<dbReference type="HOGENOM" id="CLU_2653551_0_0_6"/>
<accession>A0A0A0SDE8</accession>
<proteinExistence type="predicted"/>
<gene>
    <name evidence="2" type="ORF">IX91_09835</name>
</gene>
<feature type="compositionally biased region" description="Polar residues" evidence="1">
    <location>
        <begin position="15"/>
        <end position="28"/>
    </location>
</feature>
<feature type="region of interest" description="Disordered" evidence="1">
    <location>
        <begin position="1"/>
        <end position="28"/>
    </location>
</feature>
<dbReference type="RefSeq" id="WP_004749316.1">
    <property type="nucleotide sequence ID" value="NZ_AFWI01000187.1"/>
</dbReference>
<evidence type="ECO:0000313" key="2">
    <source>
        <dbReference type="EMBL" id="AIW14500.1"/>
    </source>
</evidence>
<dbReference type="STRING" id="1051646.IX91_09835"/>
<dbReference type="KEGG" id="vtu:IX91_09835"/>
<evidence type="ECO:0000313" key="3">
    <source>
        <dbReference type="Proteomes" id="UP000030071"/>
    </source>
</evidence>
<dbReference type="GeneID" id="23445020"/>
<organism evidence="2 3">
    <name type="scientific">Vibrio tubiashii ATCC 19109</name>
    <dbReference type="NCBI Taxonomy" id="1051646"/>
    <lineage>
        <taxon>Bacteria</taxon>
        <taxon>Pseudomonadati</taxon>
        <taxon>Pseudomonadota</taxon>
        <taxon>Gammaproteobacteria</taxon>
        <taxon>Vibrionales</taxon>
        <taxon>Vibrionaceae</taxon>
        <taxon>Vibrio</taxon>
        <taxon>Vibrio oreintalis group</taxon>
    </lineage>
</organism>
<dbReference type="PATRIC" id="fig|1051646.9.peg.1956"/>
<evidence type="ECO:0000256" key="1">
    <source>
        <dbReference type="SAM" id="MobiDB-lite"/>
    </source>
</evidence>
<feature type="compositionally biased region" description="Basic and acidic residues" evidence="1">
    <location>
        <begin position="56"/>
        <end position="66"/>
    </location>
</feature>
<protein>
    <submittedName>
        <fullName evidence="2">Uncharacterized protein</fullName>
    </submittedName>
</protein>
<reference evidence="2 3" key="1">
    <citation type="submission" date="2014-08" db="EMBL/GenBank/DDBJ databases">
        <title>First Complete Genome Sequence of the Shellfish Pathogen Vibrio tubiashii.</title>
        <authorList>
            <person name="Richards G.P."/>
            <person name="Needleman D.S."/>
            <person name="Watson M.A."/>
            <person name="Bono J.L."/>
        </authorList>
    </citation>
    <scope>NUCLEOTIDE SEQUENCE [LARGE SCALE GENOMIC DNA]</scope>
    <source>
        <strain evidence="2 3">ATCC 19109</strain>
    </source>
</reference>
<sequence length="76" mass="8841">MTSIFDKAKAKRLKQTSSISQQATEASEKLANQYQCVTQYCLEQPSSHQTREKLEQWHKAHQEHANHHIMSPPHEN</sequence>
<dbReference type="AlphaFoldDB" id="A0A0A0SDE8"/>
<name>A0A0A0SDE8_9VIBR</name>